<dbReference type="GO" id="GO:0010628">
    <property type="term" value="P:positive regulation of gene expression"/>
    <property type="evidence" value="ECO:0007669"/>
    <property type="project" value="TreeGrafter"/>
</dbReference>
<dbReference type="InterPro" id="IPR017923">
    <property type="entry name" value="TFIIS_N"/>
</dbReference>
<organism evidence="12">
    <name type="scientific">Phlebotomus kandelakii</name>
    <dbReference type="NCBI Taxonomy" id="1109342"/>
    <lineage>
        <taxon>Eukaryota</taxon>
        <taxon>Metazoa</taxon>
        <taxon>Ecdysozoa</taxon>
        <taxon>Arthropoda</taxon>
        <taxon>Hexapoda</taxon>
        <taxon>Insecta</taxon>
        <taxon>Pterygota</taxon>
        <taxon>Neoptera</taxon>
        <taxon>Endopterygota</taxon>
        <taxon>Diptera</taxon>
        <taxon>Nematocera</taxon>
        <taxon>Psychodoidea</taxon>
        <taxon>Psychodidae</taxon>
        <taxon>Phlebotomus</taxon>
        <taxon>Larroussius</taxon>
    </lineage>
</organism>
<evidence type="ECO:0000259" key="11">
    <source>
        <dbReference type="PROSITE" id="PS51319"/>
    </source>
</evidence>
<proteinExistence type="inferred from homology"/>
<protein>
    <recommendedName>
        <fullName evidence="3">Mediator of RNA polymerase II transcription subunit 26</fullName>
    </recommendedName>
    <alternativeName>
        <fullName evidence="8">Mediator complex subunit 26</fullName>
    </alternativeName>
</protein>
<keyword evidence="6" id="KW-0804">Transcription</keyword>
<keyword evidence="7 9" id="KW-0539">Nucleus</keyword>
<dbReference type="GO" id="GO:0003712">
    <property type="term" value="F:transcription coregulator activity"/>
    <property type="evidence" value="ECO:0007669"/>
    <property type="project" value="TreeGrafter"/>
</dbReference>
<comment type="subcellular location">
    <subcellularLocation>
        <location evidence="1 9">Nucleus</location>
    </subcellularLocation>
</comment>
<evidence type="ECO:0000256" key="8">
    <source>
        <dbReference type="ARBA" id="ARBA00031968"/>
    </source>
</evidence>
<dbReference type="AlphaFoldDB" id="A0A6B2EEF6"/>
<dbReference type="Pfam" id="PF08711">
    <property type="entry name" value="Med26"/>
    <property type="match status" value="1"/>
</dbReference>
<keyword evidence="5" id="KW-0010">Activator</keyword>
<feature type="compositionally biased region" description="Basic residues" evidence="10">
    <location>
        <begin position="140"/>
        <end position="149"/>
    </location>
</feature>
<evidence type="ECO:0000256" key="6">
    <source>
        <dbReference type="ARBA" id="ARBA00023163"/>
    </source>
</evidence>
<dbReference type="GO" id="GO:0070847">
    <property type="term" value="C:core mediator complex"/>
    <property type="evidence" value="ECO:0007669"/>
    <property type="project" value="TreeGrafter"/>
</dbReference>
<dbReference type="Gene3D" id="1.20.930.10">
    <property type="entry name" value="Conserved domain common to transcription factors TFIIS, elongin A, CRSP70"/>
    <property type="match status" value="1"/>
</dbReference>
<dbReference type="GO" id="GO:0006357">
    <property type="term" value="P:regulation of transcription by RNA polymerase II"/>
    <property type="evidence" value="ECO:0007669"/>
    <property type="project" value="InterPro"/>
</dbReference>
<feature type="domain" description="TFIIS N-terminal" evidence="11">
    <location>
        <begin position="6"/>
        <end position="84"/>
    </location>
</feature>
<feature type="region of interest" description="Disordered" evidence="10">
    <location>
        <begin position="293"/>
        <end position="339"/>
    </location>
</feature>
<evidence type="ECO:0000256" key="1">
    <source>
        <dbReference type="ARBA" id="ARBA00004123"/>
    </source>
</evidence>
<evidence type="ECO:0000256" key="10">
    <source>
        <dbReference type="SAM" id="MobiDB-lite"/>
    </source>
</evidence>
<feature type="compositionally biased region" description="Low complexity" evidence="10">
    <location>
        <begin position="125"/>
        <end position="139"/>
    </location>
</feature>
<sequence length="491" mass="55040">MSQSVSELSRRLENALDTSYNITDLPTVVEIIGVLESTRITIEQLESTQLTKCINHMRRRTADETLARRSKNLIKRWRSMLPQVVPPSPNGKTAKWRRNGESRKRRRDASASPVASVETEQPASTMTTTTTTTTTTLSSPKRRGRKRGSRGVDALMGDVVETSPYLEFKHKVASGPKKVKTTKELLEDLQNRKLNSSSSVTTSPIVQVKPQSPLSMLHSDGSQSHEASVEVMTVDPEPVVIRVTDIEEEICELRRQLALVATVQVARGVAGDHEDEDDEEPQCTCTFTEIHETDDDEMENGGVTKKKRPRSPPPLLGDGLNAAVTDGEASIGGRRPPVRSIFDLDETDDQARIEIEESEVTEGRPVQWRCVEDPACPVAYRECSDVTSEDVRALHSLPLDNVNGNWCPEAPPEVPPEEPPEGGLWERVVPQFGRDVIPKCHEEGVRWRRKRRRSSQGEEVEEGVFREWFQTLHVKSYNDELLTILPYVVID</sequence>
<comment type="similarity">
    <text evidence="2">Belongs to the Mediator complex subunit 26 family.</text>
</comment>
<feature type="region of interest" description="Disordered" evidence="10">
    <location>
        <begin position="82"/>
        <end position="153"/>
    </location>
</feature>
<dbReference type="InterPro" id="IPR035441">
    <property type="entry name" value="TFIIS/LEDGF_dom_sf"/>
</dbReference>
<evidence type="ECO:0000256" key="4">
    <source>
        <dbReference type="ARBA" id="ARBA00023015"/>
    </source>
</evidence>
<dbReference type="PANTHER" id="PTHR15201">
    <property type="entry name" value="CRSP70"/>
    <property type="match status" value="1"/>
</dbReference>
<dbReference type="SMART" id="SM00509">
    <property type="entry name" value="TFS2N"/>
    <property type="match status" value="1"/>
</dbReference>
<name>A0A6B2EEF6_9DIPT</name>
<evidence type="ECO:0000313" key="12">
    <source>
        <dbReference type="EMBL" id="NBJ60438.1"/>
    </source>
</evidence>
<evidence type="ECO:0000256" key="2">
    <source>
        <dbReference type="ARBA" id="ARBA00009681"/>
    </source>
</evidence>
<dbReference type="PANTHER" id="PTHR15201:SF1">
    <property type="entry name" value="MEDIATOR OF RNA POLYMERASE II TRANSCRIPTION SUBUNIT 26"/>
    <property type="match status" value="1"/>
</dbReference>
<keyword evidence="4" id="KW-0805">Transcription regulation</keyword>
<dbReference type="SUPFAM" id="SSF47676">
    <property type="entry name" value="Conserved domain common to transcription factors TFIIS, elongin A, CRSP70"/>
    <property type="match status" value="1"/>
</dbReference>
<dbReference type="GO" id="GO:0016592">
    <property type="term" value="C:mediator complex"/>
    <property type="evidence" value="ECO:0007669"/>
    <property type="project" value="InterPro"/>
</dbReference>
<evidence type="ECO:0000256" key="5">
    <source>
        <dbReference type="ARBA" id="ARBA00023159"/>
    </source>
</evidence>
<dbReference type="InterPro" id="IPR042376">
    <property type="entry name" value="MED26"/>
</dbReference>
<dbReference type="InterPro" id="IPR003617">
    <property type="entry name" value="TFIIS/CRSP70_N_sub"/>
</dbReference>
<evidence type="ECO:0000256" key="7">
    <source>
        <dbReference type="ARBA" id="ARBA00023242"/>
    </source>
</evidence>
<reference evidence="12" key="1">
    <citation type="submission" date="2019-10" db="EMBL/GenBank/DDBJ databases">
        <title>Short sand fly seasons in Tbilisi, Georgia, hinder development of host immunity to saliva of the visceral leishmaniasis vector Phlebotomus kandelakii.</title>
        <authorList>
            <person name="Oliveira F."/>
            <person name="Giorgobiani E."/>
            <person name="Guimaraes-Costa A.B."/>
            <person name="Abdeladhim M."/>
            <person name="Oristian J."/>
            <person name="Tskhvaradze L."/>
            <person name="Tsertsvadze N."/>
            <person name="Zakalashvili M."/>
            <person name="Valenzuela J.G."/>
            <person name="Kamhawi S."/>
        </authorList>
    </citation>
    <scope>NUCLEOTIDE SEQUENCE</scope>
    <source>
        <strain evidence="12">Wild-capture in Tbilisi</strain>
        <tissue evidence="12">Salivary glands</tissue>
    </source>
</reference>
<accession>A0A6B2EEF6</accession>
<dbReference type="PROSITE" id="PS51319">
    <property type="entry name" value="TFIIS_N"/>
    <property type="match status" value="1"/>
</dbReference>
<evidence type="ECO:0000256" key="3">
    <source>
        <dbReference type="ARBA" id="ARBA00019686"/>
    </source>
</evidence>
<evidence type="ECO:0000256" key="9">
    <source>
        <dbReference type="PROSITE-ProRule" id="PRU00649"/>
    </source>
</evidence>
<dbReference type="EMBL" id="GIFK01002735">
    <property type="protein sequence ID" value="NBJ60438.1"/>
    <property type="molecule type" value="Transcribed_RNA"/>
</dbReference>